<evidence type="ECO:0000313" key="2">
    <source>
        <dbReference type="EMBL" id="RBO90441.1"/>
    </source>
</evidence>
<feature type="compositionally biased region" description="Basic and acidic residues" evidence="1">
    <location>
        <begin position="59"/>
        <end position="70"/>
    </location>
</feature>
<gene>
    <name evidence="2" type="ORF">DFR47_1132</name>
</gene>
<accession>A0A366DK91</accession>
<dbReference type="EMBL" id="QNRH01000013">
    <property type="protein sequence ID" value="RBO90441.1"/>
    <property type="molecule type" value="Genomic_DNA"/>
</dbReference>
<feature type="region of interest" description="Disordered" evidence="1">
    <location>
        <begin position="44"/>
        <end position="70"/>
    </location>
</feature>
<comment type="caution">
    <text evidence="2">The sequence shown here is derived from an EMBL/GenBank/DDBJ whole genome shotgun (WGS) entry which is preliminary data.</text>
</comment>
<reference evidence="2 3" key="1">
    <citation type="submission" date="2018-06" db="EMBL/GenBank/DDBJ databases">
        <title>Genomic Encyclopedia of Type Strains, Phase IV (KMG-IV): sequencing the most valuable type-strain genomes for metagenomic binning, comparative biology and taxonomic classification.</title>
        <authorList>
            <person name="Goeker M."/>
        </authorList>
    </citation>
    <scope>NUCLEOTIDE SEQUENCE [LARGE SCALE GENOMIC DNA]</scope>
    <source>
        <strain evidence="2 3">DSM 25619</strain>
    </source>
</reference>
<protein>
    <submittedName>
        <fullName evidence="2">Uncharacterized protein</fullName>
    </submittedName>
</protein>
<evidence type="ECO:0000256" key="1">
    <source>
        <dbReference type="SAM" id="MobiDB-lite"/>
    </source>
</evidence>
<proteinExistence type="predicted"/>
<keyword evidence="3" id="KW-1185">Reference proteome</keyword>
<evidence type="ECO:0000313" key="3">
    <source>
        <dbReference type="Proteomes" id="UP000252893"/>
    </source>
</evidence>
<name>A0A366DK91_9HYPH</name>
<dbReference type="Proteomes" id="UP000252893">
    <property type="component" value="Unassembled WGS sequence"/>
</dbReference>
<dbReference type="AlphaFoldDB" id="A0A366DK91"/>
<organism evidence="2 3">
    <name type="scientific">Pseudochrobactrum asaccharolyticum</name>
    <dbReference type="NCBI Taxonomy" id="354351"/>
    <lineage>
        <taxon>Bacteria</taxon>
        <taxon>Pseudomonadati</taxon>
        <taxon>Pseudomonadota</taxon>
        <taxon>Alphaproteobacteria</taxon>
        <taxon>Hyphomicrobiales</taxon>
        <taxon>Brucellaceae</taxon>
        <taxon>Pseudochrobactrum</taxon>
    </lineage>
</organism>
<sequence length="70" mass="8009">MIVTPERIDNALDRLAEIMVLMGDKGHIYLPIYERLEQELEQMQSADNKMSAVHARLKRSQDRKAGSLLA</sequence>